<reference evidence="2" key="1">
    <citation type="submission" date="2022-09" db="EMBL/GenBank/DDBJ databases">
        <title>The complete genome of Acidovorax sp. 5MLIR.</title>
        <authorList>
            <person name="Liu L."/>
            <person name="Yue J."/>
            <person name="Yang F."/>
            <person name="Yuan J."/>
            <person name="Li L."/>
        </authorList>
    </citation>
    <scope>NUCLEOTIDE SEQUENCE</scope>
    <source>
        <strain evidence="2">5MLIR</strain>
    </source>
</reference>
<dbReference type="NCBIfam" id="TIGR02391">
    <property type="entry name" value="hypoth_ymh"/>
    <property type="match status" value="1"/>
</dbReference>
<evidence type="ECO:0000259" key="1">
    <source>
        <dbReference type="Pfam" id="PF09509"/>
    </source>
</evidence>
<evidence type="ECO:0000313" key="3">
    <source>
        <dbReference type="Proteomes" id="UP001162800"/>
    </source>
</evidence>
<name>A0ABY6G8Q7_9BURK</name>
<dbReference type="Proteomes" id="UP001162800">
    <property type="component" value="Chromosome"/>
</dbReference>
<evidence type="ECO:0000313" key="2">
    <source>
        <dbReference type="EMBL" id="UYG50854.1"/>
    </source>
</evidence>
<accession>A0ABY6G8Q7</accession>
<gene>
    <name evidence="2" type="ORF">M9799_12215</name>
</gene>
<sequence length="269" mass="29439">MDKIQPFSSQQIEAVARVLGDTADGLTGQEIAFILGDASIPDVDAANTKWKRLYNAIASVQNDKGIGNYLIMVVVRAMAPVRYTGNPQLFDSRRQRLNAVLLLTGYHVRDDGRVGRTQPAKTLSEAMQRASRLSAALAARGVHADVLQFCRAELLDENYFHAVFEATKSIAAKVRRMSGLDGDGAELVQRAFGVNKDGVAALAINRLQTETERGEQRGFANLLVGLFGTVRNPLAHNAKVEWPMSEQDALDILTLASLVHRKLDIAKRS</sequence>
<organism evidence="2 3">
    <name type="scientific">Comamonas endophytica</name>
    <dbReference type="NCBI Taxonomy" id="2949090"/>
    <lineage>
        <taxon>Bacteria</taxon>
        <taxon>Pseudomonadati</taxon>
        <taxon>Pseudomonadota</taxon>
        <taxon>Betaproteobacteria</taxon>
        <taxon>Burkholderiales</taxon>
        <taxon>Comamonadaceae</taxon>
        <taxon>Comamonas</taxon>
    </lineage>
</organism>
<dbReference type="Pfam" id="PF09509">
    <property type="entry name" value="Hypoth_Ymh"/>
    <property type="match status" value="1"/>
</dbReference>
<dbReference type="InterPro" id="IPR012654">
    <property type="entry name" value="CHP02391"/>
</dbReference>
<feature type="domain" description="Conserved hypothetical protein CHP02391" evidence="1">
    <location>
        <begin position="140"/>
        <end position="263"/>
    </location>
</feature>
<keyword evidence="3" id="KW-1185">Reference proteome</keyword>
<protein>
    <submittedName>
        <fullName evidence="2">TIGR02391 family protein</fullName>
    </submittedName>
</protein>
<dbReference type="RefSeq" id="WP_231041951.1">
    <property type="nucleotide sequence ID" value="NZ_CP106881.1"/>
</dbReference>
<dbReference type="EMBL" id="CP106881">
    <property type="protein sequence ID" value="UYG50854.1"/>
    <property type="molecule type" value="Genomic_DNA"/>
</dbReference>
<proteinExistence type="predicted"/>